<dbReference type="SUPFAM" id="SSF81301">
    <property type="entry name" value="Nucleotidyltransferase"/>
    <property type="match status" value="1"/>
</dbReference>
<evidence type="ECO:0000256" key="5">
    <source>
        <dbReference type="ARBA" id="ARBA00022723"/>
    </source>
</evidence>
<dbReference type="GO" id="GO:0016779">
    <property type="term" value="F:nucleotidyltransferase activity"/>
    <property type="evidence" value="ECO:0007669"/>
    <property type="project" value="UniProtKB-KW"/>
</dbReference>
<accession>A0A7W9A2K0</accession>
<feature type="domain" description="Polymerase nucleotidyl transferase" evidence="10">
    <location>
        <begin position="41"/>
        <end position="91"/>
    </location>
</feature>
<dbReference type="RefSeq" id="WP_123287715.1">
    <property type="nucleotide sequence ID" value="NZ_JACIJB010000002.1"/>
</dbReference>
<comment type="cofactor">
    <cofactor evidence="1">
        <name>Mg(2+)</name>
        <dbReference type="ChEBI" id="CHEBI:18420"/>
    </cofactor>
</comment>
<dbReference type="AlphaFoldDB" id="A0A7W9A2K0"/>
<dbReference type="Proteomes" id="UP000548978">
    <property type="component" value="Unassembled WGS sequence"/>
</dbReference>
<organism evidence="11 12">
    <name type="scientific">Brevundimonas halotolerans</name>
    <dbReference type="NCBI Taxonomy" id="69670"/>
    <lineage>
        <taxon>Bacteria</taxon>
        <taxon>Pseudomonadati</taxon>
        <taxon>Pseudomonadota</taxon>
        <taxon>Alphaproteobacteria</taxon>
        <taxon>Caulobacterales</taxon>
        <taxon>Caulobacteraceae</taxon>
        <taxon>Brevundimonas</taxon>
    </lineage>
</organism>
<gene>
    <name evidence="11" type="ORF">FHS65_001007</name>
</gene>
<dbReference type="EMBL" id="JACIJB010000002">
    <property type="protein sequence ID" value="MBB5660267.1"/>
    <property type="molecule type" value="Genomic_DNA"/>
</dbReference>
<keyword evidence="3" id="KW-0808">Transferase</keyword>
<dbReference type="GO" id="GO:0005524">
    <property type="term" value="F:ATP binding"/>
    <property type="evidence" value="ECO:0007669"/>
    <property type="project" value="UniProtKB-KW"/>
</dbReference>
<evidence type="ECO:0000256" key="9">
    <source>
        <dbReference type="ARBA" id="ARBA00038276"/>
    </source>
</evidence>
<keyword evidence="12" id="KW-1185">Reference proteome</keyword>
<evidence type="ECO:0000313" key="12">
    <source>
        <dbReference type="Proteomes" id="UP000548978"/>
    </source>
</evidence>
<dbReference type="InterPro" id="IPR052038">
    <property type="entry name" value="Type-VII_TA_antitoxin"/>
</dbReference>
<keyword evidence="8" id="KW-0460">Magnesium</keyword>
<evidence type="ECO:0000256" key="3">
    <source>
        <dbReference type="ARBA" id="ARBA00022679"/>
    </source>
</evidence>
<evidence type="ECO:0000256" key="6">
    <source>
        <dbReference type="ARBA" id="ARBA00022741"/>
    </source>
</evidence>
<dbReference type="Gene3D" id="3.30.460.10">
    <property type="entry name" value="Beta Polymerase, domain 2"/>
    <property type="match status" value="1"/>
</dbReference>
<comment type="caution">
    <text evidence="11">The sequence shown here is derived from an EMBL/GenBank/DDBJ whole genome shotgun (WGS) entry which is preliminary data.</text>
</comment>
<dbReference type="PANTHER" id="PTHR33571:SF12">
    <property type="entry name" value="BSL3053 PROTEIN"/>
    <property type="match status" value="1"/>
</dbReference>
<evidence type="ECO:0000256" key="1">
    <source>
        <dbReference type="ARBA" id="ARBA00001946"/>
    </source>
</evidence>
<comment type="similarity">
    <text evidence="9">Belongs to the MntA antitoxin family.</text>
</comment>
<keyword evidence="6" id="KW-0547">Nucleotide-binding</keyword>
<keyword evidence="4" id="KW-0548">Nucleotidyltransferase</keyword>
<reference evidence="11 12" key="1">
    <citation type="submission" date="2020-08" db="EMBL/GenBank/DDBJ databases">
        <title>Genomic Encyclopedia of Type Strains, Phase IV (KMG-IV): sequencing the most valuable type-strain genomes for metagenomic binning, comparative biology and taxonomic classification.</title>
        <authorList>
            <person name="Goeker M."/>
        </authorList>
    </citation>
    <scope>NUCLEOTIDE SEQUENCE [LARGE SCALE GENOMIC DNA]</scope>
    <source>
        <strain evidence="11 12">DSM 24448</strain>
    </source>
</reference>
<evidence type="ECO:0000256" key="4">
    <source>
        <dbReference type="ARBA" id="ARBA00022695"/>
    </source>
</evidence>
<dbReference type="Pfam" id="PF01909">
    <property type="entry name" value="NTP_transf_2"/>
    <property type="match status" value="1"/>
</dbReference>
<keyword evidence="7" id="KW-0067">ATP-binding</keyword>
<protein>
    <recommendedName>
        <fullName evidence="10">Polymerase nucleotidyl transferase domain-containing protein</fullName>
    </recommendedName>
</protein>
<keyword evidence="5" id="KW-0479">Metal-binding</keyword>
<evidence type="ECO:0000259" key="10">
    <source>
        <dbReference type="Pfam" id="PF01909"/>
    </source>
</evidence>
<keyword evidence="2" id="KW-1277">Toxin-antitoxin system</keyword>
<evidence type="ECO:0000313" key="11">
    <source>
        <dbReference type="EMBL" id="MBB5660267.1"/>
    </source>
</evidence>
<dbReference type="PANTHER" id="PTHR33571">
    <property type="entry name" value="SSL8005 PROTEIN"/>
    <property type="match status" value="1"/>
</dbReference>
<evidence type="ECO:0000256" key="7">
    <source>
        <dbReference type="ARBA" id="ARBA00022840"/>
    </source>
</evidence>
<proteinExistence type="inferred from homology"/>
<dbReference type="InterPro" id="IPR043519">
    <property type="entry name" value="NT_sf"/>
</dbReference>
<evidence type="ECO:0000256" key="2">
    <source>
        <dbReference type="ARBA" id="ARBA00022649"/>
    </source>
</evidence>
<evidence type="ECO:0000256" key="8">
    <source>
        <dbReference type="ARBA" id="ARBA00022842"/>
    </source>
</evidence>
<dbReference type="InterPro" id="IPR002934">
    <property type="entry name" value="Polymerase_NTP_transf_dom"/>
</dbReference>
<name>A0A7W9A2K0_9CAUL</name>
<sequence length="111" mass="12098">MTGPGMEDTVRAFEGAPLLDHVLAVLRDYQAAAHAVGAEFVGVVGSVARGEATDDSDVDVVFDVVGQLDYWRLGGLQQDLQDAVGRKVDLVDRAMMIPERWAWMSRDLVPL</sequence>
<dbReference type="OrthoDB" id="559450at2"/>
<dbReference type="GO" id="GO:0046872">
    <property type="term" value="F:metal ion binding"/>
    <property type="evidence" value="ECO:0007669"/>
    <property type="project" value="UniProtKB-KW"/>
</dbReference>